<evidence type="ECO:0008006" key="5">
    <source>
        <dbReference type="Google" id="ProtNLM"/>
    </source>
</evidence>
<proteinExistence type="predicted"/>
<evidence type="ECO:0000256" key="1">
    <source>
        <dbReference type="SAM" id="MobiDB-lite"/>
    </source>
</evidence>
<keyword evidence="4" id="KW-1185">Reference proteome</keyword>
<gene>
    <name evidence="3" type="ORF">QO018_005404</name>
</gene>
<dbReference type="EMBL" id="JAUSVU010000027">
    <property type="protein sequence ID" value="MDQ0536507.1"/>
    <property type="molecule type" value="Genomic_DNA"/>
</dbReference>
<keyword evidence="2" id="KW-0472">Membrane</keyword>
<keyword evidence="2" id="KW-1133">Transmembrane helix</keyword>
<feature type="region of interest" description="Disordered" evidence="1">
    <location>
        <begin position="69"/>
        <end position="105"/>
    </location>
</feature>
<name>A0ABU0MST1_9PROT</name>
<evidence type="ECO:0000313" key="4">
    <source>
        <dbReference type="Proteomes" id="UP001244552"/>
    </source>
</evidence>
<comment type="caution">
    <text evidence="3">The sequence shown here is derived from an EMBL/GenBank/DDBJ whole genome shotgun (WGS) entry which is preliminary data.</text>
</comment>
<accession>A0ABU0MST1</accession>
<keyword evidence="2" id="KW-0812">Transmembrane</keyword>
<dbReference type="Proteomes" id="UP001244552">
    <property type="component" value="Unassembled WGS sequence"/>
</dbReference>
<reference evidence="3 4" key="1">
    <citation type="submission" date="2023-07" db="EMBL/GenBank/DDBJ databases">
        <title>Genomic Encyclopedia of Type Strains, Phase IV (KMG-IV): sequencing the most valuable type-strain genomes for metagenomic binning, comparative biology and taxonomic classification.</title>
        <authorList>
            <person name="Goeker M."/>
        </authorList>
    </citation>
    <scope>NUCLEOTIDE SEQUENCE [LARGE SCALE GENOMIC DNA]</scope>
    <source>
        <strain evidence="3 4">DSM 19922</strain>
    </source>
</reference>
<sequence length="105" mass="11160">KTDYIDKITGKTIGKITTGQIYWGAVPFVCIQLVMVALVIAFPQLVLSGLDRGPAIDLDKVRIEIPEISSGVQPFDPGSIGGGDAPPEPDPDPALDAMRPFQKGN</sequence>
<protein>
    <recommendedName>
        <fullName evidence="5">C4-dicarboxylate ABC transporter</fullName>
    </recommendedName>
</protein>
<feature type="transmembrane region" description="Helical" evidence="2">
    <location>
        <begin position="21"/>
        <end position="42"/>
    </location>
</feature>
<evidence type="ECO:0000256" key="2">
    <source>
        <dbReference type="SAM" id="Phobius"/>
    </source>
</evidence>
<organism evidence="3 4">
    <name type="scientific">Azospirillum picis</name>
    <dbReference type="NCBI Taxonomy" id="488438"/>
    <lineage>
        <taxon>Bacteria</taxon>
        <taxon>Pseudomonadati</taxon>
        <taxon>Pseudomonadota</taxon>
        <taxon>Alphaproteobacteria</taxon>
        <taxon>Rhodospirillales</taxon>
        <taxon>Azospirillaceae</taxon>
        <taxon>Azospirillum</taxon>
    </lineage>
</organism>
<feature type="non-terminal residue" evidence="3">
    <location>
        <position position="1"/>
    </location>
</feature>
<evidence type="ECO:0000313" key="3">
    <source>
        <dbReference type="EMBL" id="MDQ0536507.1"/>
    </source>
</evidence>